<dbReference type="Proteomes" id="UP000823941">
    <property type="component" value="Chromosome 14"/>
</dbReference>
<evidence type="ECO:0000313" key="1">
    <source>
        <dbReference type="EMBL" id="KAG7304674.1"/>
    </source>
</evidence>
<evidence type="ECO:0000313" key="2">
    <source>
        <dbReference type="Proteomes" id="UP000823941"/>
    </source>
</evidence>
<proteinExistence type="predicted"/>
<accession>A0ABQ7QHK7</accession>
<name>A0ABQ7QHK7_PLUXY</name>
<gene>
    <name evidence="1" type="ORF">JYU34_010020</name>
</gene>
<organism evidence="1 2">
    <name type="scientific">Plutella xylostella</name>
    <name type="common">Diamondback moth</name>
    <name type="synonym">Plutella maculipennis</name>
    <dbReference type="NCBI Taxonomy" id="51655"/>
    <lineage>
        <taxon>Eukaryota</taxon>
        <taxon>Metazoa</taxon>
        <taxon>Ecdysozoa</taxon>
        <taxon>Arthropoda</taxon>
        <taxon>Hexapoda</taxon>
        <taxon>Insecta</taxon>
        <taxon>Pterygota</taxon>
        <taxon>Neoptera</taxon>
        <taxon>Endopterygota</taxon>
        <taxon>Lepidoptera</taxon>
        <taxon>Glossata</taxon>
        <taxon>Ditrysia</taxon>
        <taxon>Yponomeutoidea</taxon>
        <taxon>Plutellidae</taxon>
        <taxon>Plutella</taxon>
    </lineage>
</organism>
<reference evidence="1 2" key="1">
    <citation type="submission" date="2021-06" db="EMBL/GenBank/DDBJ databases">
        <title>A haploid diamondback moth (Plutella xylostella L.) genome assembly resolves 31 chromosomes and identifies a diamide resistance mutation.</title>
        <authorList>
            <person name="Ward C.M."/>
            <person name="Perry K.D."/>
            <person name="Baker G."/>
            <person name="Powis K."/>
            <person name="Heckel D.G."/>
            <person name="Baxter S.W."/>
        </authorList>
    </citation>
    <scope>NUCLEOTIDE SEQUENCE [LARGE SCALE GENOMIC DNA]</scope>
    <source>
        <strain evidence="1 2">LV</strain>
        <tissue evidence="1">Single pupa</tissue>
    </source>
</reference>
<comment type="caution">
    <text evidence="1">The sequence shown here is derived from an EMBL/GenBank/DDBJ whole genome shotgun (WGS) entry which is preliminary data.</text>
</comment>
<sequence>MYEVSGAVARLVGARRAGSHVEAALDSLDQLMEPPCKHHDDLEEGGAAWLAAAALASEASIGGSHVAHRLATVLLADISESLIEGWLAELSGWLKRQIFSTFEQMSDDAEERAKEGEAGGAGEGALDVRETCRVVLERLPAPLYLFGEETLTNAVTLTVSSLSHKDINRDVVFRILDLLALRFHKSAGLKHPSFEN</sequence>
<keyword evidence="2" id="KW-1185">Reference proteome</keyword>
<dbReference type="EMBL" id="JAHIBW010000014">
    <property type="protein sequence ID" value="KAG7304674.1"/>
    <property type="molecule type" value="Genomic_DNA"/>
</dbReference>
<protein>
    <submittedName>
        <fullName evidence="1">Uncharacterized protein</fullName>
    </submittedName>
</protein>